<dbReference type="FunFam" id="3.30.63.10:FF:000002">
    <property type="entry name" value="Guanylate kinase 1"/>
    <property type="match status" value="1"/>
</dbReference>
<dbReference type="Pfam" id="PF00625">
    <property type="entry name" value="Guanylate_kin"/>
    <property type="match status" value="1"/>
</dbReference>
<dbReference type="PROSITE" id="PS50052">
    <property type="entry name" value="GUANYLATE_KINASE_2"/>
    <property type="match status" value="1"/>
</dbReference>
<dbReference type="InterPro" id="IPR008145">
    <property type="entry name" value="GK/Ca_channel_bsu"/>
</dbReference>
<dbReference type="AlphaFoldDB" id="A0A6P7GKJ3"/>
<dbReference type="InterPro" id="IPR027417">
    <property type="entry name" value="P-loop_NTPase"/>
</dbReference>
<dbReference type="SMART" id="SM00072">
    <property type="entry name" value="GuKc"/>
    <property type="match status" value="1"/>
</dbReference>
<accession>A0A6P7GKJ3</accession>
<sequence>HAGETLAKVWSEMKIDDYDVSAEYRKPEDSLEDAAEANLAYRYVHGKTAQKRCESRIRPQRLAAKRANELLCIVRFSETSSEDAYWLDEDEVNLPGLVPSLTFQHQRENMRLAAEERMSKPQRKSTTLLCGKTNKRKKKKGAYVDGGYPMYSNSVDEYDPDEILTYEEVSLYYPRANNKRPIVLIGPPNIGRHELRQRLMEDSERFAAAIPHTSRARKENEVDGQDYHFITRAQFEADILSRKFVEHGEYEKSYYGTSLDAIRSVVNSGKICVLNLHPQSLKILRTSDLKPYVVFVAPPSLEKLRQKKIRNGESYKEEELKDTIEKARMMEDKYGHFFDLIIINNDTERAYHQLLNEINSLEREPQWVPAAWVKGC</sequence>
<reference evidence="2" key="1">
    <citation type="submission" date="2025-08" db="UniProtKB">
        <authorList>
            <consortium name="RefSeq"/>
        </authorList>
    </citation>
    <scope>IDENTIFICATION</scope>
    <source>
        <tissue evidence="2">Whole insect</tissue>
    </source>
</reference>
<organism evidence="2">
    <name type="scientific">Diabrotica virgifera virgifera</name>
    <name type="common">western corn rootworm</name>
    <dbReference type="NCBI Taxonomy" id="50390"/>
    <lineage>
        <taxon>Eukaryota</taxon>
        <taxon>Metazoa</taxon>
        <taxon>Ecdysozoa</taxon>
        <taxon>Arthropoda</taxon>
        <taxon>Hexapoda</taxon>
        <taxon>Insecta</taxon>
        <taxon>Pterygota</taxon>
        <taxon>Neoptera</taxon>
        <taxon>Endopterygota</taxon>
        <taxon>Coleoptera</taxon>
        <taxon>Polyphaga</taxon>
        <taxon>Cucujiformia</taxon>
        <taxon>Chrysomeloidea</taxon>
        <taxon>Chrysomelidae</taxon>
        <taxon>Galerucinae</taxon>
        <taxon>Diabroticina</taxon>
        <taxon>Diabroticites</taxon>
        <taxon>Diabrotica</taxon>
    </lineage>
</organism>
<feature type="non-terminal residue" evidence="2">
    <location>
        <position position="1"/>
    </location>
</feature>
<protein>
    <submittedName>
        <fullName evidence="2">MAGUK p55 subfamily member 5-like</fullName>
    </submittedName>
</protein>
<dbReference type="RefSeq" id="XP_028150164.1">
    <property type="nucleotide sequence ID" value="XM_028294363.1"/>
</dbReference>
<dbReference type="InterPro" id="IPR020590">
    <property type="entry name" value="Guanylate_kinase_CS"/>
</dbReference>
<dbReference type="FunFam" id="3.40.50.300:FF:000469">
    <property type="entry name" value="MAGUK p55 subfamily member 5"/>
    <property type="match status" value="1"/>
</dbReference>
<dbReference type="CDD" id="cd00071">
    <property type="entry name" value="GMPK"/>
    <property type="match status" value="1"/>
</dbReference>
<evidence type="ECO:0000313" key="2">
    <source>
        <dbReference type="RefSeq" id="XP_028150164.1"/>
    </source>
</evidence>
<gene>
    <name evidence="2" type="primary">LOC114343521</name>
</gene>
<evidence type="ECO:0000259" key="1">
    <source>
        <dbReference type="PROSITE" id="PS50052"/>
    </source>
</evidence>
<dbReference type="Gene3D" id="3.40.50.300">
    <property type="entry name" value="P-loop containing nucleotide triphosphate hydrolases"/>
    <property type="match status" value="1"/>
</dbReference>
<dbReference type="PANTHER" id="PTHR23122">
    <property type="entry name" value="MEMBRANE-ASSOCIATED GUANYLATE KINASE MAGUK"/>
    <property type="match status" value="1"/>
</dbReference>
<name>A0A6P7GKJ3_DIAVI</name>
<dbReference type="SUPFAM" id="SSF52540">
    <property type="entry name" value="P-loop containing nucleoside triphosphate hydrolases"/>
    <property type="match status" value="1"/>
</dbReference>
<dbReference type="InterPro" id="IPR050716">
    <property type="entry name" value="MAGUK"/>
</dbReference>
<proteinExistence type="predicted"/>
<dbReference type="InParanoid" id="A0A6P7GKJ3"/>
<dbReference type="PROSITE" id="PS00856">
    <property type="entry name" value="GUANYLATE_KINASE_1"/>
    <property type="match status" value="1"/>
</dbReference>
<feature type="domain" description="Guanylate kinase-like" evidence="1">
    <location>
        <begin position="179"/>
        <end position="359"/>
    </location>
</feature>
<dbReference type="InterPro" id="IPR008144">
    <property type="entry name" value="Guanylate_kin-like_dom"/>
</dbReference>